<dbReference type="Gene3D" id="1.25.10.10">
    <property type="entry name" value="Leucine-rich Repeat Variant"/>
    <property type="match status" value="1"/>
</dbReference>
<protein>
    <recommendedName>
        <fullName evidence="4">Protein kinase domain-containing protein</fullName>
    </recommendedName>
</protein>
<organism evidence="2 3">
    <name type="scientific">Chiloscyllium punctatum</name>
    <name type="common">Brownbanded bambooshark</name>
    <name type="synonym">Hemiscyllium punctatum</name>
    <dbReference type="NCBI Taxonomy" id="137246"/>
    <lineage>
        <taxon>Eukaryota</taxon>
        <taxon>Metazoa</taxon>
        <taxon>Chordata</taxon>
        <taxon>Craniata</taxon>
        <taxon>Vertebrata</taxon>
        <taxon>Chondrichthyes</taxon>
        <taxon>Elasmobranchii</taxon>
        <taxon>Galeomorphii</taxon>
        <taxon>Galeoidea</taxon>
        <taxon>Orectolobiformes</taxon>
        <taxon>Hemiscylliidae</taxon>
        <taxon>Chiloscyllium</taxon>
    </lineage>
</organism>
<name>A0A401SZV2_CHIPU</name>
<dbReference type="InterPro" id="IPR011009">
    <property type="entry name" value="Kinase-like_dom_sf"/>
</dbReference>
<dbReference type="Proteomes" id="UP000287033">
    <property type="component" value="Unassembled WGS sequence"/>
</dbReference>
<dbReference type="PANTHER" id="PTHR12984">
    <property type="entry name" value="SCY1-RELATED S/T PROTEIN KINASE-LIKE"/>
    <property type="match status" value="1"/>
</dbReference>
<dbReference type="SUPFAM" id="SSF48371">
    <property type="entry name" value="ARM repeat"/>
    <property type="match status" value="1"/>
</dbReference>
<dbReference type="OrthoDB" id="9942861at2759"/>
<comment type="caution">
    <text evidence="2">The sequence shown here is derived from an EMBL/GenBank/DDBJ whole genome shotgun (WGS) entry which is preliminary data.</text>
</comment>
<dbReference type="InterPro" id="IPR051177">
    <property type="entry name" value="CIK-Related_Protein"/>
</dbReference>
<sequence>MRMHRQCFRVSRKCRGEGSLVLWRLLSGFPADSDSLLSQDMGAESSAARSCRLEEPPFTLPAGLSVYRAVLEEEQPVSVFIYQRGNEEAVNKAAKHLKTLRHPCLLRFLSSTVEVDGIHLVTERVQPLHMILEDLSADEICAGIFDVLQALIFLHDRVIAEHLLTSFQEALKVSLLNPDPMQRPSLQSLLTHEFFRNEFLEVVNFLKSLTLKTEEEKNEFFKFLLDRIQGLPEGLMASRLVPQLLTPLVFAEPVAIKSFLPHLLRPKKDSPSDDEFNSLLSPNVFRDHVIPILLKLYSVREEHVRMVLLSHLDTYADLFQLEDLQEIVLPQVLLGLRDTSNSLVSGTLCSLAVLVPLLGADVVVGGERAKIFKRTTPNFRSTEITPEGSPAHVNNSHELYSSLALNNNSFKLFSKISESKKKPTYGKEKKGHTNLAQIQHPSRFQILEKAAQYEAPTSIMSMNGIRGNDISGAGCTQNSVLIHEFAEDWPDWSKSEDNERNVGIKIERTKDCISTGNQSEMKDESWDDFEPNIDDHPCTIKPEQSNKQQTSDLPITGNKAQSKGMKLSLALKTRSVTSCENWRNDNWNQQNISKESQLAVSTGQTFSRQKTTAQKTSLNTGLGEEFTINVKKKPQRDPELDLFADMIPDIKVSSTGLLMPAQRTELNVTAEASNCTEKTLKADGNSPTLALASKFAVDTVEVETEGWEDDLNWEDNSW</sequence>
<dbReference type="EMBL" id="BEZZ01000762">
    <property type="protein sequence ID" value="GCC35923.1"/>
    <property type="molecule type" value="Genomic_DNA"/>
</dbReference>
<dbReference type="InterPro" id="IPR011989">
    <property type="entry name" value="ARM-like"/>
</dbReference>
<dbReference type="PANTHER" id="PTHR12984:SF15">
    <property type="entry name" value="PROTEIN-ASSOCIATING WITH THE CARBOXYL-TERMINAL DOMAIN OF EZRIN"/>
    <property type="match status" value="1"/>
</dbReference>
<evidence type="ECO:0000313" key="2">
    <source>
        <dbReference type="EMBL" id="GCC35923.1"/>
    </source>
</evidence>
<gene>
    <name evidence="2" type="ORF">chiPu_0014413</name>
</gene>
<dbReference type="STRING" id="137246.A0A401SZV2"/>
<evidence type="ECO:0008006" key="4">
    <source>
        <dbReference type="Google" id="ProtNLM"/>
    </source>
</evidence>
<accession>A0A401SZV2</accession>
<evidence type="ECO:0000313" key="3">
    <source>
        <dbReference type="Proteomes" id="UP000287033"/>
    </source>
</evidence>
<dbReference type="OMA" id="HDPELDW"/>
<dbReference type="SUPFAM" id="SSF56112">
    <property type="entry name" value="Protein kinase-like (PK-like)"/>
    <property type="match status" value="1"/>
</dbReference>
<reference evidence="2 3" key="1">
    <citation type="journal article" date="2018" name="Nat. Ecol. Evol.">
        <title>Shark genomes provide insights into elasmobranch evolution and the origin of vertebrates.</title>
        <authorList>
            <person name="Hara Y"/>
            <person name="Yamaguchi K"/>
            <person name="Onimaru K"/>
            <person name="Kadota M"/>
            <person name="Koyanagi M"/>
            <person name="Keeley SD"/>
            <person name="Tatsumi K"/>
            <person name="Tanaka K"/>
            <person name="Motone F"/>
            <person name="Kageyama Y"/>
            <person name="Nozu R"/>
            <person name="Adachi N"/>
            <person name="Nishimura O"/>
            <person name="Nakagawa R"/>
            <person name="Tanegashima C"/>
            <person name="Kiyatake I"/>
            <person name="Matsumoto R"/>
            <person name="Murakumo K"/>
            <person name="Nishida K"/>
            <person name="Terakita A"/>
            <person name="Kuratani S"/>
            <person name="Sato K"/>
            <person name="Hyodo S Kuraku.S."/>
        </authorList>
    </citation>
    <scope>NUCLEOTIDE SEQUENCE [LARGE SCALE GENOMIC DNA]</scope>
</reference>
<dbReference type="Gene3D" id="3.30.200.20">
    <property type="entry name" value="Phosphorylase Kinase, domain 1"/>
    <property type="match status" value="1"/>
</dbReference>
<dbReference type="AlphaFoldDB" id="A0A401SZV2"/>
<feature type="region of interest" description="Disordered" evidence="1">
    <location>
        <begin position="542"/>
        <end position="561"/>
    </location>
</feature>
<dbReference type="InterPro" id="IPR016024">
    <property type="entry name" value="ARM-type_fold"/>
</dbReference>
<keyword evidence="3" id="KW-1185">Reference proteome</keyword>
<evidence type="ECO:0000256" key="1">
    <source>
        <dbReference type="SAM" id="MobiDB-lite"/>
    </source>
</evidence>
<proteinExistence type="predicted"/>